<keyword evidence="7" id="KW-1185">Reference proteome</keyword>
<dbReference type="Pfam" id="PF13490">
    <property type="entry name" value="zf-HC2"/>
    <property type="match status" value="1"/>
</dbReference>
<dbReference type="Proteomes" id="UP000669179">
    <property type="component" value="Unassembled WGS sequence"/>
</dbReference>
<keyword evidence="4" id="KW-1133">Transmembrane helix</keyword>
<evidence type="ECO:0000313" key="7">
    <source>
        <dbReference type="Proteomes" id="UP000669179"/>
    </source>
</evidence>
<feature type="domain" description="Putative zinc-finger" evidence="5">
    <location>
        <begin position="10"/>
        <end position="36"/>
    </location>
</feature>
<organism evidence="6 7">
    <name type="scientific">Actinomadura barringtoniae</name>
    <dbReference type="NCBI Taxonomy" id="1427535"/>
    <lineage>
        <taxon>Bacteria</taxon>
        <taxon>Bacillati</taxon>
        <taxon>Actinomycetota</taxon>
        <taxon>Actinomycetes</taxon>
        <taxon>Streptosporangiales</taxon>
        <taxon>Thermomonosporaceae</taxon>
        <taxon>Actinomadura</taxon>
    </lineage>
</organism>
<protein>
    <submittedName>
        <fullName evidence="6">Zf-HC2 domain-containing protein</fullName>
    </submittedName>
</protein>
<feature type="region of interest" description="Disordered" evidence="3">
    <location>
        <begin position="112"/>
        <end position="132"/>
    </location>
</feature>
<name>A0A939PJ61_9ACTN</name>
<dbReference type="AlphaFoldDB" id="A0A939PJ61"/>
<dbReference type="InterPro" id="IPR027383">
    <property type="entry name" value="Znf_put"/>
</dbReference>
<evidence type="ECO:0000256" key="4">
    <source>
        <dbReference type="SAM" id="Phobius"/>
    </source>
</evidence>
<proteinExistence type="predicted"/>
<comment type="caution">
    <text evidence="6">The sequence shown here is derived from an EMBL/GenBank/DDBJ whole genome shotgun (WGS) entry which is preliminary data.</text>
</comment>
<keyword evidence="2" id="KW-0804">Transcription</keyword>
<reference evidence="6" key="1">
    <citation type="submission" date="2021-03" db="EMBL/GenBank/DDBJ databases">
        <authorList>
            <person name="Kanchanasin P."/>
            <person name="Saeng-In P."/>
            <person name="Phongsopitanun W."/>
            <person name="Yuki M."/>
            <person name="Kudo T."/>
            <person name="Ohkuma M."/>
            <person name="Tanasupawat S."/>
        </authorList>
    </citation>
    <scope>NUCLEOTIDE SEQUENCE</scope>
    <source>
        <strain evidence="6">GKU 128</strain>
    </source>
</reference>
<dbReference type="Gene3D" id="1.10.10.1320">
    <property type="entry name" value="Anti-sigma factor, zinc-finger domain"/>
    <property type="match status" value="1"/>
</dbReference>
<accession>A0A939PJ61</accession>
<feature type="transmembrane region" description="Helical" evidence="4">
    <location>
        <begin position="88"/>
        <end position="109"/>
    </location>
</feature>
<evidence type="ECO:0000313" key="6">
    <source>
        <dbReference type="EMBL" id="MBO2451038.1"/>
    </source>
</evidence>
<dbReference type="InterPro" id="IPR041916">
    <property type="entry name" value="Anti_sigma_zinc_sf"/>
</dbReference>
<dbReference type="RefSeq" id="WP_208258948.1">
    <property type="nucleotide sequence ID" value="NZ_JAGEOJ010000012.1"/>
</dbReference>
<evidence type="ECO:0000259" key="5">
    <source>
        <dbReference type="Pfam" id="PF13490"/>
    </source>
</evidence>
<feature type="compositionally biased region" description="Pro residues" evidence="3">
    <location>
        <begin position="119"/>
        <end position="130"/>
    </location>
</feature>
<keyword evidence="4" id="KW-0472">Membrane</keyword>
<evidence type="ECO:0000256" key="2">
    <source>
        <dbReference type="ARBA" id="ARBA00023163"/>
    </source>
</evidence>
<evidence type="ECO:0000256" key="1">
    <source>
        <dbReference type="ARBA" id="ARBA00023015"/>
    </source>
</evidence>
<gene>
    <name evidence="6" type="ORF">J4573_28340</name>
</gene>
<evidence type="ECO:0000256" key="3">
    <source>
        <dbReference type="SAM" id="MobiDB-lite"/>
    </source>
</evidence>
<keyword evidence="1" id="KW-0805">Transcription regulation</keyword>
<dbReference type="EMBL" id="JAGEOJ010000012">
    <property type="protein sequence ID" value="MBO2451038.1"/>
    <property type="molecule type" value="Genomic_DNA"/>
</dbReference>
<keyword evidence="4" id="KW-0812">Transmembrane</keyword>
<sequence length="249" mass="25650">MNASIQHIDVGAYVLGLLEEPDRRAFEAHLSTCMQCHEELAVLRGVAATLDGLSPIEEPAPAPPTPDPAVVTDMLRYRERADRRRRRSGALVGAAAGIVLLAGAFGAGLTMTGDDKSPSPAPPAAAPPAAPAASVEALLQNGHHVSATDAATGVSGTVAMEGKGWGSRVGLKLGKVKGPLECTLVAIDRAGNDRTVSGWSVPPKGYGFADSPAPALTLEGGTALKPNEITRFEVRDSASGRILLKIPTV</sequence>